<evidence type="ECO:0000256" key="8">
    <source>
        <dbReference type="ARBA" id="ARBA00022842"/>
    </source>
</evidence>
<evidence type="ECO:0000256" key="1">
    <source>
        <dbReference type="ARBA" id="ARBA00001946"/>
    </source>
</evidence>
<dbReference type="EC" id="2.5.1.58" evidence="4"/>
<dbReference type="AlphaFoldDB" id="A0A9W7ECS0"/>
<evidence type="ECO:0000256" key="12">
    <source>
        <dbReference type="ARBA" id="ARBA00043086"/>
    </source>
</evidence>
<dbReference type="EMBL" id="BRXW01000672">
    <property type="protein sequence ID" value="GMH73295.1"/>
    <property type="molecule type" value="Genomic_DNA"/>
</dbReference>
<keyword evidence="5" id="KW-0637">Prenyltransferase</keyword>
<evidence type="ECO:0000313" key="15">
    <source>
        <dbReference type="Proteomes" id="UP001165122"/>
    </source>
</evidence>
<evidence type="ECO:0000256" key="3">
    <source>
        <dbReference type="ARBA" id="ARBA00012700"/>
    </source>
</evidence>
<dbReference type="PANTHER" id="PTHR11129">
    <property type="entry name" value="PROTEIN FARNESYLTRANSFERASE ALPHA SUBUNIT/RAB GERANYLGERANYL TRANSFERASE ALPHA SUBUNIT"/>
    <property type="match status" value="1"/>
</dbReference>
<sequence length="292" mass="33784">MDLPKVFPDITPTPQDDGENPICAIQYSDSFKEIMGYFRTILKIGELSERALQLTSLVVEENAANYTGWWYRRKCLSALSSDLGTELIFTSEIGGSNPKNYQIWYHRRALLFSLLGSASDAKYELKYIDTVLVDDCKNYHAWSHRQHIVRTFGLWEGEREWVEGVVERDGRNNSGWSYRWFVVFGKGDKVSLKSEVDYTLKQCSLDIHNESPFKYLTGLLKLSLKDPSKFTSPTPSVFEEVIEKCEGWGSVHAKCCVIDFTRDKDVKVRICGELMEEDKVRRKYWEGRRAKI</sequence>
<evidence type="ECO:0000256" key="13">
    <source>
        <dbReference type="ARBA" id="ARBA00043219"/>
    </source>
</evidence>
<comment type="caution">
    <text evidence="14">The sequence shown here is derived from an EMBL/GenBank/DDBJ whole genome shotgun (WGS) entry which is preliminary data.</text>
</comment>
<dbReference type="Pfam" id="PF01239">
    <property type="entry name" value="PPTA"/>
    <property type="match status" value="4"/>
</dbReference>
<dbReference type="GO" id="GO:0005953">
    <property type="term" value="C:CAAX-protein geranylgeranyltransferase complex"/>
    <property type="evidence" value="ECO:0007669"/>
    <property type="project" value="TreeGrafter"/>
</dbReference>
<reference evidence="15" key="1">
    <citation type="journal article" date="2023" name="Commun. Biol.">
        <title>Genome analysis of Parmales, the sister group of diatoms, reveals the evolutionary specialization of diatoms from phago-mixotrophs to photoautotrophs.</title>
        <authorList>
            <person name="Ban H."/>
            <person name="Sato S."/>
            <person name="Yoshikawa S."/>
            <person name="Yamada K."/>
            <person name="Nakamura Y."/>
            <person name="Ichinomiya M."/>
            <person name="Sato N."/>
            <person name="Blanc-Mathieu R."/>
            <person name="Endo H."/>
            <person name="Kuwata A."/>
            <person name="Ogata H."/>
        </authorList>
    </citation>
    <scope>NUCLEOTIDE SEQUENCE [LARGE SCALE GENOMIC DNA]</scope>
    <source>
        <strain evidence="15">NIES 3700</strain>
    </source>
</reference>
<name>A0A9W7ECS0_9STRA</name>
<dbReference type="EC" id="2.5.1.59" evidence="3"/>
<dbReference type="GO" id="GO:0004662">
    <property type="term" value="F:CAAX-protein geranylgeranyltransferase activity"/>
    <property type="evidence" value="ECO:0007669"/>
    <property type="project" value="UniProtKB-EC"/>
</dbReference>
<proteinExistence type="inferred from homology"/>
<dbReference type="GO" id="GO:0004660">
    <property type="term" value="F:protein farnesyltransferase activity"/>
    <property type="evidence" value="ECO:0007669"/>
    <property type="project" value="UniProtKB-EC"/>
</dbReference>
<protein>
    <recommendedName>
        <fullName evidence="9">Protein farnesyltransferase/geranylgeranyltransferase type-1 subunit alpha</fullName>
        <ecNumber evidence="4">2.5.1.58</ecNumber>
        <ecNumber evidence="3">2.5.1.59</ecNumber>
    </recommendedName>
    <alternativeName>
        <fullName evidence="12">CAAX farnesyltransferase subunit alpha</fullName>
    </alternativeName>
    <alternativeName>
        <fullName evidence="11">FTase-alpha</fullName>
    </alternativeName>
    <alternativeName>
        <fullName evidence="10">Ras proteins prenyltransferase subunit alpha</fullName>
    </alternativeName>
    <alternativeName>
        <fullName evidence="13">Type I protein geranyl-geranyltransferase subunit alpha</fullName>
    </alternativeName>
</protein>
<dbReference type="Proteomes" id="UP001165122">
    <property type="component" value="Unassembled WGS sequence"/>
</dbReference>
<evidence type="ECO:0000256" key="7">
    <source>
        <dbReference type="ARBA" id="ARBA00022737"/>
    </source>
</evidence>
<evidence type="ECO:0000256" key="10">
    <source>
        <dbReference type="ARBA" id="ARBA00041392"/>
    </source>
</evidence>
<dbReference type="PANTHER" id="PTHR11129:SF1">
    <property type="entry name" value="PROTEIN FARNESYLTRANSFERASE_GERANYLGERANYLTRANSFERASE TYPE-1 SUBUNIT ALPHA"/>
    <property type="match status" value="1"/>
</dbReference>
<keyword evidence="8" id="KW-0460">Magnesium</keyword>
<gene>
    <name evidence="14" type="ORF">TrLO_g1001</name>
</gene>
<evidence type="ECO:0000256" key="9">
    <source>
        <dbReference type="ARBA" id="ARBA00040965"/>
    </source>
</evidence>
<comment type="cofactor">
    <cofactor evidence="1">
        <name>Mg(2+)</name>
        <dbReference type="ChEBI" id="CHEBI:18420"/>
    </cofactor>
</comment>
<evidence type="ECO:0000313" key="14">
    <source>
        <dbReference type="EMBL" id="GMH73295.1"/>
    </source>
</evidence>
<keyword evidence="7" id="KW-0677">Repeat</keyword>
<evidence type="ECO:0000256" key="5">
    <source>
        <dbReference type="ARBA" id="ARBA00022602"/>
    </source>
</evidence>
<dbReference type="GO" id="GO:0005965">
    <property type="term" value="C:protein farnesyltransferase complex"/>
    <property type="evidence" value="ECO:0007669"/>
    <property type="project" value="TreeGrafter"/>
</dbReference>
<dbReference type="SUPFAM" id="SSF48439">
    <property type="entry name" value="Protein prenylyltransferase"/>
    <property type="match status" value="1"/>
</dbReference>
<evidence type="ECO:0000256" key="2">
    <source>
        <dbReference type="ARBA" id="ARBA00006734"/>
    </source>
</evidence>
<evidence type="ECO:0000256" key="4">
    <source>
        <dbReference type="ARBA" id="ARBA00012702"/>
    </source>
</evidence>
<organism evidence="14 15">
    <name type="scientific">Triparma laevis f. longispina</name>
    <dbReference type="NCBI Taxonomy" id="1714387"/>
    <lineage>
        <taxon>Eukaryota</taxon>
        <taxon>Sar</taxon>
        <taxon>Stramenopiles</taxon>
        <taxon>Ochrophyta</taxon>
        <taxon>Bolidophyceae</taxon>
        <taxon>Parmales</taxon>
        <taxon>Triparmaceae</taxon>
        <taxon>Triparma</taxon>
    </lineage>
</organism>
<dbReference type="Gene3D" id="1.25.40.120">
    <property type="entry name" value="Protein prenylyltransferase"/>
    <property type="match status" value="1"/>
</dbReference>
<dbReference type="InterPro" id="IPR002088">
    <property type="entry name" value="Prenyl_trans_a"/>
</dbReference>
<keyword evidence="6" id="KW-0808">Transferase</keyword>
<comment type="similarity">
    <text evidence="2">Belongs to the protein prenyltransferase subunit alpha family.</text>
</comment>
<evidence type="ECO:0000256" key="11">
    <source>
        <dbReference type="ARBA" id="ARBA00042436"/>
    </source>
</evidence>
<keyword evidence="15" id="KW-1185">Reference proteome</keyword>
<dbReference type="OrthoDB" id="272289at2759"/>
<dbReference type="PROSITE" id="PS51147">
    <property type="entry name" value="PFTA"/>
    <property type="match status" value="3"/>
</dbReference>
<evidence type="ECO:0000256" key="6">
    <source>
        <dbReference type="ARBA" id="ARBA00022679"/>
    </source>
</evidence>
<accession>A0A9W7ECS0</accession>